<feature type="region of interest" description="Disordered" evidence="1">
    <location>
        <begin position="102"/>
        <end position="137"/>
    </location>
</feature>
<dbReference type="Proteomes" id="UP000593567">
    <property type="component" value="Unassembled WGS sequence"/>
</dbReference>
<feature type="region of interest" description="Disordered" evidence="1">
    <location>
        <begin position="1"/>
        <end position="57"/>
    </location>
</feature>
<comment type="caution">
    <text evidence="2">The sequence shown here is derived from an EMBL/GenBank/DDBJ whole genome shotgun (WGS) entry which is preliminary data.</text>
</comment>
<dbReference type="AlphaFoldDB" id="A0A7J7K853"/>
<feature type="compositionally biased region" description="Polar residues" evidence="1">
    <location>
        <begin position="44"/>
        <end position="57"/>
    </location>
</feature>
<feature type="compositionally biased region" description="Low complexity" evidence="1">
    <location>
        <begin position="121"/>
        <end position="130"/>
    </location>
</feature>
<reference evidence="2" key="1">
    <citation type="submission" date="2020-06" db="EMBL/GenBank/DDBJ databases">
        <title>Draft genome of Bugula neritina, a colonial animal packing powerful symbionts and potential medicines.</title>
        <authorList>
            <person name="Rayko M."/>
        </authorList>
    </citation>
    <scope>NUCLEOTIDE SEQUENCE [LARGE SCALE GENOMIC DNA]</scope>
    <source>
        <strain evidence="2">Kwan_BN1</strain>
    </source>
</reference>
<feature type="compositionally biased region" description="Low complexity" evidence="1">
    <location>
        <begin position="22"/>
        <end position="43"/>
    </location>
</feature>
<dbReference type="OrthoDB" id="442460at2759"/>
<keyword evidence="3" id="KW-1185">Reference proteome</keyword>
<proteinExistence type="predicted"/>
<sequence length="205" mass="23048">MLCASETGQSPPNKQRKRSSKSKPSQIPSSQLQNQHTQPTQQLSSVQNLSLDRSNSSEDLLSADQLARVGSSAHSKNTILQLAPQQPIEVLHVPQQLILQQQQQSLPEHQRQQLISDRQRQQPISEQQRQQLDRPAGEQTVLTELLPAVASKQDEPPKPATPPRPVRPFDGRFAVCPNCALMSKDYNNCEFCKKVLPDDCKMFDR</sequence>
<name>A0A7J7K853_BUGNE</name>
<organism evidence="2 3">
    <name type="scientific">Bugula neritina</name>
    <name type="common">Brown bryozoan</name>
    <name type="synonym">Sertularia neritina</name>
    <dbReference type="NCBI Taxonomy" id="10212"/>
    <lineage>
        <taxon>Eukaryota</taxon>
        <taxon>Metazoa</taxon>
        <taxon>Spiralia</taxon>
        <taxon>Lophotrochozoa</taxon>
        <taxon>Bryozoa</taxon>
        <taxon>Gymnolaemata</taxon>
        <taxon>Cheilostomatida</taxon>
        <taxon>Flustrina</taxon>
        <taxon>Buguloidea</taxon>
        <taxon>Bugulidae</taxon>
        <taxon>Bugula</taxon>
    </lineage>
</organism>
<gene>
    <name evidence="2" type="ORF">EB796_006867</name>
</gene>
<accession>A0A7J7K853</accession>
<evidence type="ECO:0000313" key="3">
    <source>
        <dbReference type="Proteomes" id="UP000593567"/>
    </source>
</evidence>
<evidence type="ECO:0000256" key="1">
    <source>
        <dbReference type="SAM" id="MobiDB-lite"/>
    </source>
</evidence>
<evidence type="ECO:0000313" key="2">
    <source>
        <dbReference type="EMBL" id="KAF6034822.1"/>
    </source>
</evidence>
<dbReference type="EMBL" id="VXIV02000991">
    <property type="protein sequence ID" value="KAF6034822.1"/>
    <property type="molecule type" value="Genomic_DNA"/>
</dbReference>
<protein>
    <submittedName>
        <fullName evidence="2">Uncharacterized protein</fullName>
    </submittedName>
</protein>
<feature type="region of interest" description="Disordered" evidence="1">
    <location>
        <begin position="148"/>
        <end position="167"/>
    </location>
</feature>